<gene>
    <name evidence="4" type="ORF">CLV70_105156</name>
</gene>
<dbReference type="GO" id="GO:0051117">
    <property type="term" value="F:ATPase binding"/>
    <property type="evidence" value="ECO:0007669"/>
    <property type="project" value="TreeGrafter"/>
</dbReference>
<dbReference type="Pfam" id="PF00574">
    <property type="entry name" value="CLP_protease"/>
    <property type="match status" value="1"/>
</dbReference>
<evidence type="ECO:0000256" key="1">
    <source>
        <dbReference type="ARBA" id="ARBA00007039"/>
    </source>
</evidence>
<dbReference type="GO" id="GO:0004176">
    <property type="term" value="F:ATP-dependent peptidase activity"/>
    <property type="evidence" value="ECO:0007669"/>
    <property type="project" value="InterPro"/>
</dbReference>
<dbReference type="SUPFAM" id="SSF52096">
    <property type="entry name" value="ClpP/crotonase"/>
    <property type="match status" value="1"/>
</dbReference>
<dbReference type="GO" id="GO:0004252">
    <property type="term" value="F:serine-type endopeptidase activity"/>
    <property type="evidence" value="ECO:0007669"/>
    <property type="project" value="InterPro"/>
</dbReference>
<dbReference type="InterPro" id="IPR001907">
    <property type="entry name" value="ClpP"/>
</dbReference>
<reference evidence="4 5" key="1">
    <citation type="submission" date="2018-03" db="EMBL/GenBank/DDBJ databases">
        <title>Genomic Encyclopedia of Archaeal and Bacterial Type Strains, Phase II (KMG-II): from individual species to whole genera.</title>
        <authorList>
            <person name="Goeker M."/>
        </authorList>
    </citation>
    <scope>NUCLEOTIDE SEQUENCE [LARGE SCALE GENOMIC DNA]</scope>
    <source>
        <strain evidence="4 5">DSM 45348</strain>
    </source>
</reference>
<comment type="similarity">
    <text evidence="1 2">Belongs to the peptidase S14 family.</text>
</comment>
<dbReference type="PRINTS" id="PR00127">
    <property type="entry name" value="CLPPROTEASEP"/>
</dbReference>
<name>A0A2T0S990_9ACTN</name>
<dbReference type="OrthoDB" id="3825333at2"/>
<protein>
    <recommendedName>
        <fullName evidence="2">ATP-dependent Clp protease proteolytic subunit</fullName>
    </recommendedName>
</protein>
<accession>A0A2T0S990</accession>
<dbReference type="PANTHER" id="PTHR10381">
    <property type="entry name" value="ATP-DEPENDENT CLP PROTEASE PROTEOLYTIC SUBUNIT"/>
    <property type="match status" value="1"/>
</dbReference>
<evidence type="ECO:0000313" key="4">
    <source>
        <dbReference type="EMBL" id="PRY29988.1"/>
    </source>
</evidence>
<evidence type="ECO:0000256" key="3">
    <source>
        <dbReference type="SAM" id="MobiDB-lite"/>
    </source>
</evidence>
<feature type="region of interest" description="Disordered" evidence="3">
    <location>
        <begin position="1"/>
        <end position="64"/>
    </location>
</feature>
<dbReference type="PANTHER" id="PTHR10381:SF11">
    <property type="entry name" value="ATP-DEPENDENT CLP PROTEASE PROTEOLYTIC SUBUNIT, MITOCHONDRIAL"/>
    <property type="match status" value="1"/>
</dbReference>
<dbReference type="RefSeq" id="WP_106126665.1">
    <property type="nucleotide sequence ID" value="NZ_PVZG01000005.1"/>
</dbReference>
<comment type="caution">
    <text evidence="4">The sequence shown here is derived from an EMBL/GenBank/DDBJ whole genome shotgun (WGS) entry which is preliminary data.</text>
</comment>
<dbReference type="InterPro" id="IPR023562">
    <property type="entry name" value="ClpP/TepA"/>
</dbReference>
<keyword evidence="4" id="KW-0645">Protease</keyword>
<proteinExistence type="inferred from homology"/>
<dbReference type="AlphaFoldDB" id="A0A2T0S990"/>
<sequence>MDQPHNATPPPPPEPRNHFGSLPSPPPPGPWQRPDSLRWQPAQPPPEPWHTPGTPAGGMGAGIPGWLEERLFDQRIVMVRGPLTGQAATGIAAALLTLDAAGPEPVQLHVASGGGDLNAAHAVIDVIDAMAAPVHAVVTSEAGGAVLAVLAAAERRSAYRHARFKLAEPRAAGVTGTADEVAAAAGQHLRELEELVLRLVETTGRTRSRVEDDLSTGRILSAEEAREYGLIDDVIVGKG</sequence>
<dbReference type="EMBL" id="PVZG01000005">
    <property type="protein sequence ID" value="PRY29988.1"/>
    <property type="molecule type" value="Genomic_DNA"/>
</dbReference>
<dbReference type="GO" id="GO:0006515">
    <property type="term" value="P:protein quality control for misfolded or incompletely synthesized proteins"/>
    <property type="evidence" value="ECO:0007669"/>
    <property type="project" value="TreeGrafter"/>
</dbReference>
<dbReference type="GO" id="GO:0009368">
    <property type="term" value="C:endopeptidase Clp complex"/>
    <property type="evidence" value="ECO:0007669"/>
    <property type="project" value="TreeGrafter"/>
</dbReference>
<organism evidence="4 5">
    <name type="scientific">Pseudosporangium ferrugineum</name>
    <dbReference type="NCBI Taxonomy" id="439699"/>
    <lineage>
        <taxon>Bacteria</taxon>
        <taxon>Bacillati</taxon>
        <taxon>Actinomycetota</taxon>
        <taxon>Actinomycetes</taxon>
        <taxon>Micromonosporales</taxon>
        <taxon>Micromonosporaceae</taxon>
        <taxon>Pseudosporangium</taxon>
    </lineage>
</organism>
<keyword evidence="4" id="KW-0378">Hydrolase</keyword>
<dbReference type="Gene3D" id="3.90.226.10">
    <property type="entry name" value="2-enoyl-CoA Hydratase, Chain A, domain 1"/>
    <property type="match status" value="1"/>
</dbReference>
<dbReference type="InterPro" id="IPR029045">
    <property type="entry name" value="ClpP/crotonase-like_dom_sf"/>
</dbReference>
<evidence type="ECO:0000256" key="2">
    <source>
        <dbReference type="RuleBase" id="RU003567"/>
    </source>
</evidence>
<evidence type="ECO:0000313" key="5">
    <source>
        <dbReference type="Proteomes" id="UP000239209"/>
    </source>
</evidence>
<dbReference type="Proteomes" id="UP000239209">
    <property type="component" value="Unassembled WGS sequence"/>
</dbReference>
<keyword evidence="5" id="KW-1185">Reference proteome</keyword>